<keyword evidence="1" id="KW-0472">Membrane</keyword>
<sequence length="431" mass="45047">MKLVYKKTKTVYRLRLASRSGSTVYKPGQILVIAVIFITVILIMTTSLFSRVAGYLQFGSNSIIRNQAVNLAEAGVDRTLWKLNATAGACDATCDDEITVGTTGTFKVSIAEKNPPNPQLKTVISTGYLPNSTNPRAKRTIKTDVQITSEGIAFRYAVQTGEGGVDMSQSSTITSSAGTATVYSNGDITAGSGTQQSIEGDAYAVGIIESPPITISGQPYPSASPQPLPNIQVKVNEAESQAEAGGIINCSSTPSECDISGSGTFKNIGPKKYINGNLTISNQAVVTVQNPVWVMGNLIVRNGGTQINLDNSFGSLGTYFIVDGTVTIEQGGTFNPTNANPKGYILVVSKSTSPSAVTISQSGANAVFYALTGGAVLSQTAQVNSLTAYSLSMQNSAILSYDTGLASAQFASGPGGAWQIKKGTYRFTSSP</sequence>
<comment type="caution">
    <text evidence="2">The sequence shown here is derived from an EMBL/GenBank/DDBJ whole genome shotgun (WGS) entry which is preliminary data.</text>
</comment>
<name>A0A1F5G4A6_9BACT</name>
<proteinExistence type="predicted"/>
<evidence type="ECO:0000256" key="1">
    <source>
        <dbReference type="SAM" id="Phobius"/>
    </source>
</evidence>
<dbReference type="EMBL" id="MFAZ01000037">
    <property type="protein sequence ID" value="OGD86644.1"/>
    <property type="molecule type" value="Genomic_DNA"/>
</dbReference>
<accession>A0A1F5G4A6</accession>
<organism evidence="2 3">
    <name type="scientific">Candidatus Curtissbacteria bacterium RIFCSPHIGHO2_01_FULL_41_11</name>
    <dbReference type="NCBI Taxonomy" id="1797711"/>
    <lineage>
        <taxon>Bacteria</taxon>
        <taxon>Candidatus Curtissiibacteriota</taxon>
    </lineage>
</organism>
<protein>
    <recommendedName>
        <fullName evidence="4">Type 4 fimbrial biogenesis protein PilX N-terminal domain-containing protein</fullName>
    </recommendedName>
</protein>
<evidence type="ECO:0000313" key="2">
    <source>
        <dbReference type="EMBL" id="OGD86644.1"/>
    </source>
</evidence>
<gene>
    <name evidence="2" type="ORF">A2870_00230</name>
</gene>
<evidence type="ECO:0008006" key="4">
    <source>
        <dbReference type="Google" id="ProtNLM"/>
    </source>
</evidence>
<dbReference type="AlphaFoldDB" id="A0A1F5G4A6"/>
<feature type="transmembrane region" description="Helical" evidence="1">
    <location>
        <begin position="30"/>
        <end position="49"/>
    </location>
</feature>
<dbReference type="STRING" id="1797711.A2870_00230"/>
<dbReference type="Proteomes" id="UP000179102">
    <property type="component" value="Unassembled WGS sequence"/>
</dbReference>
<reference evidence="2 3" key="1">
    <citation type="journal article" date="2016" name="Nat. Commun.">
        <title>Thousands of microbial genomes shed light on interconnected biogeochemical processes in an aquifer system.</title>
        <authorList>
            <person name="Anantharaman K."/>
            <person name="Brown C.T."/>
            <person name="Hug L.A."/>
            <person name="Sharon I."/>
            <person name="Castelle C.J."/>
            <person name="Probst A.J."/>
            <person name="Thomas B.C."/>
            <person name="Singh A."/>
            <person name="Wilkins M.J."/>
            <person name="Karaoz U."/>
            <person name="Brodie E.L."/>
            <person name="Williams K.H."/>
            <person name="Hubbard S.S."/>
            <person name="Banfield J.F."/>
        </authorList>
    </citation>
    <scope>NUCLEOTIDE SEQUENCE [LARGE SCALE GENOMIC DNA]</scope>
</reference>
<keyword evidence="1" id="KW-1133">Transmembrane helix</keyword>
<evidence type="ECO:0000313" key="3">
    <source>
        <dbReference type="Proteomes" id="UP000179102"/>
    </source>
</evidence>
<keyword evidence="1" id="KW-0812">Transmembrane</keyword>